<evidence type="ECO:0000313" key="3">
    <source>
        <dbReference type="Proteomes" id="UP000516957"/>
    </source>
</evidence>
<feature type="transmembrane region" description="Helical" evidence="1">
    <location>
        <begin position="78"/>
        <end position="100"/>
    </location>
</feature>
<name>A0A7Y9JRG1_9ACTN</name>
<organism evidence="2 3">
    <name type="scientific">Nocardioides marinisabuli</name>
    <dbReference type="NCBI Taxonomy" id="419476"/>
    <lineage>
        <taxon>Bacteria</taxon>
        <taxon>Bacillati</taxon>
        <taxon>Actinomycetota</taxon>
        <taxon>Actinomycetes</taxon>
        <taxon>Propionibacteriales</taxon>
        <taxon>Nocardioidaceae</taxon>
        <taxon>Nocardioides</taxon>
    </lineage>
</organism>
<proteinExistence type="predicted"/>
<keyword evidence="3" id="KW-1185">Reference proteome</keyword>
<sequence>MSDDARFLSFASVGLVAASALFILVGPSLRRQAARHPQVPILERAYSARRHVAVSSLLGGFSCASAVAYDVWQSEPWRLLGIAFIVCSIPSTAIAGYRLWGRSFLA</sequence>
<feature type="transmembrane region" description="Helical" evidence="1">
    <location>
        <begin position="52"/>
        <end position="72"/>
    </location>
</feature>
<evidence type="ECO:0000256" key="1">
    <source>
        <dbReference type="SAM" id="Phobius"/>
    </source>
</evidence>
<keyword evidence="1" id="KW-0472">Membrane</keyword>
<dbReference type="EMBL" id="JACCBE010000001">
    <property type="protein sequence ID" value="NYD56769.1"/>
    <property type="molecule type" value="Genomic_DNA"/>
</dbReference>
<dbReference type="AlphaFoldDB" id="A0A7Y9JRG1"/>
<protein>
    <submittedName>
        <fullName evidence="2">Uncharacterized protein</fullName>
    </submittedName>
</protein>
<keyword evidence="1" id="KW-0812">Transmembrane</keyword>
<dbReference type="Proteomes" id="UP000516957">
    <property type="component" value="Unassembled WGS sequence"/>
</dbReference>
<dbReference type="RefSeq" id="WP_179614619.1">
    <property type="nucleotide sequence ID" value="NZ_CP059163.1"/>
</dbReference>
<evidence type="ECO:0000313" key="2">
    <source>
        <dbReference type="EMBL" id="NYD56769.1"/>
    </source>
</evidence>
<comment type="caution">
    <text evidence="2">The sequence shown here is derived from an EMBL/GenBank/DDBJ whole genome shotgun (WGS) entry which is preliminary data.</text>
</comment>
<reference evidence="2 3" key="1">
    <citation type="submission" date="2020-07" db="EMBL/GenBank/DDBJ databases">
        <title>Sequencing the genomes of 1000 actinobacteria strains.</title>
        <authorList>
            <person name="Klenk H.-P."/>
        </authorList>
    </citation>
    <scope>NUCLEOTIDE SEQUENCE [LARGE SCALE GENOMIC DNA]</scope>
    <source>
        <strain evidence="2 3">DSM 18965</strain>
    </source>
</reference>
<accession>A0A7Y9JRG1</accession>
<keyword evidence="1" id="KW-1133">Transmembrane helix</keyword>
<gene>
    <name evidence="2" type="ORF">BKA08_001007</name>
</gene>
<feature type="transmembrane region" description="Helical" evidence="1">
    <location>
        <begin position="6"/>
        <end position="25"/>
    </location>
</feature>